<keyword evidence="3" id="KW-0326">Glycosidase</keyword>
<dbReference type="GO" id="GO:0042742">
    <property type="term" value="P:defense response to bacterium"/>
    <property type="evidence" value="ECO:0007669"/>
    <property type="project" value="UniProtKB-KW"/>
</dbReference>
<keyword evidence="1 3" id="KW-0929">Antimicrobial</keyword>
<feature type="signal peptide" evidence="4">
    <location>
        <begin position="1"/>
        <end position="19"/>
    </location>
</feature>
<comment type="catalytic activity">
    <reaction evidence="3">
        <text>Hydrolysis of (1-&gt;4)-beta-linkages between N-acetylmuramic acid and N-acetyl-D-glucosamine residues in a peptidoglycan and between N-acetyl-D-glucosamine residues in chitodextrins.</text>
        <dbReference type="EC" id="3.2.1.17"/>
    </reaction>
</comment>
<dbReference type="GO" id="GO:0003796">
    <property type="term" value="F:lysozyme activity"/>
    <property type="evidence" value="ECO:0007669"/>
    <property type="project" value="UniProtKB-EC"/>
</dbReference>
<dbReference type="PANTHER" id="PTHR38107:SF3">
    <property type="entry name" value="LYSOZYME RRRD-RELATED"/>
    <property type="match status" value="1"/>
</dbReference>
<dbReference type="InterPro" id="IPR051018">
    <property type="entry name" value="Bacteriophage_GH24"/>
</dbReference>
<dbReference type="PATRIC" id="fig|1310697.3.peg.578"/>
<dbReference type="GO" id="GO:0031640">
    <property type="term" value="P:killing of cells of another organism"/>
    <property type="evidence" value="ECO:0007669"/>
    <property type="project" value="UniProtKB-KW"/>
</dbReference>
<dbReference type="InterPro" id="IPR023346">
    <property type="entry name" value="Lysozyme-like_dom_sf"/>
</dbReference>
<dbReference type="Proteomes" id="UP000027327">
    <property type="component" value="Unassembled WGS sequence"/>
</dbReference>
<sequence>MTNKTKIAVVLIAASAAFFVPLKMKEGYTSSPVIPVAGDVPTQGHGTTVKPNGQKVKMTDPPISRDTADKWLRYHVSKDEAFLKKSLPNVKLTQTEYEVYLDFIYQYGQSAWSGSSMRRLLLANKPRQACDALLKWKYVAKRDCSIRKNNCYGVWTRQLERHQKCIGENS</sequence>
<keyword evidence="3" id="KW-0378">Hydrolase</keyword>
<dbReference type="InterPro" id="IPR002196">
    <property type="entry name" value="Glyco_hydro_24"/>
</dbReference>
<dbReference type="GO" id="GO:0016998">
    <property type="term" value="P:cell wall macromolecule catabolic process"/>
    <property type="evidence" value="ECO:0007669"/>
    <property type="project" value="InterPro"/>
</dbReference>
<evidence type="ECO:0000256" key="1">
    <source>
        <dbReference type="ARBA" id="ARBA00022529"/>
    </source>
</evidence>
<evidence type="ECO:0000256" key="4">
    <source>
        <dbReference type="SAM" id="SignalP"/>
    </source>
</evidence>
<organism evidence="5 6">
    <name type="scientific">Acinetobacter baumannii 21072</name>
    <dbReference type="NCBI Taxonomy" id="1310697"/>
    <lineage>
        <taxon>Bacteria</taxon>
        <taxon>Pseudomonadati</taxon>
        <taxon>Pseudomonadota</taxon>
        <taxon>Gammaproteobacteria</taxon>
        <taxon>Moraxellales</taxon>
        <taxon>Moraxellaceae</taxon>
        <taxon>Acinetobacter</taxon>
        <taxon>Acinetobacter calcoaceticus/baumannii complex</taxon>
    </lineage>
</organism>
<protein>
    <recommendedName>
        <fullName evidence="3">Lysozyme</fullName>
        <ecNumber evidence="3">3.2.1.17</ecNumber>
    </recommendedName>
</protein>
<dbReference type="GO" id="GO:0009253">
    <property type="term" value="P:peptidoglycan catabolic process"/>
    <property type="evidence" value="ECO:0007669"/>
    <property type="project" value="InterPro"/>
</dbReference>
<evidence type="ECO:0000313" key="6">
    <source>
        <dbReference type="Proteomes" id="UP000027327"/>
    </source>
</evidence>
<keyword evidence="2 3" id="KW-0081">Bacteriolytic enzyme</keyword>
<gene>
    <name evidence="5" type="ORF">J596_0618</name>
</gene>
<dbReference type="RefSeq" id="WP_032035887.1">
    <property type="nucleotide sequence ID" value="NZ_JMOD01000007.1"/>
</dbReference>
<dbReference type="SUPFAM" id="SSF53955">
    <property type="entry name" value="Lysozyme-like"/>
    <property type="match status" value="1"/>
</dbReference>
<dbReference type="PANTHER" id="PTHR38107">
    <property type="match status" value="1"/>
</dbReference>
<dbReference type="AlphaFoldDB" id="A0A062IRX0"/>
<evidence type="ECO:0000313" key="5">
    <source>
        <dbReference type="EMBL" id="KCY21591.1"/>
    </source>
</evidence>
<dbReference type="EC" id="3.2.1.17" evidence="3"/>
<keyword evidence="4" id="KW-0732">Signal</keyword>
<accession>A0A062IRX0</accession>
<feature type="chain" id="PRO_5001611532" description="Lysozyme" evidence="4">
    <location>
        <begin position="20"/>
        <end position="170"/>
    </location>
</feature>
<dbReference type="Pfam" id="PF00959">
    <property type="entry name" value="Phage_lysozyme"/>
    <property type="match status" value="1"/>
</dbReference>
<evidence type="ECO:0000256" key="2">
    <source>
        <dbReference type="ARBA" id="ARBA00022638"/>
    </source>
</evidence>
<proteinExistence type="inferred from homology"/>
<name>A0A062IRX0_ACIBA</name>
<evidence type="ECO:0000256" key="3">
    <source>
        <dbReference type="RuleBase" id="RU003788"/>
    </source>
</evidence>
<comment type="caution">
    <text evidence="5">The sequence shown here is derived from an EMBL/GenBank/DDBJ whole genome shotgun (WGS) entry which is preliminary data.</text>
</comment>
<comment type="similarity">
    <text evidence="3">Belongs to the glycosyl hydrolase 24 family.</text>
</comment>
<dbReference type="EMBL" id="JMOD01000007">
    <property type="protein sequence ID" value="KCY21591.1"/>
    <property type="molecule type" value="Genomic_DNA"/>
</dbReference>
<reference evidence="5 6" key="1">
    <citation type="submission" date="2014-04" db="EMBL/GenBank/DDBJ databases">
        <title>Comparative genomics and transcriptomics to identify genetic mechanisms underlying the emergence of carbapenem resistant Acinetobacter baumannii (CRAb).</title>
        <authorList>
            <person name="Harris A.D."/>
            <person name="Johnson K.J."/>
            <person name="George J."/>
            <person name="Nadendla S."/>
            <person name="Daugherty S.C."/>
            <person name="Parankush S."/>
            <person name="Sadzewicz L."/>
            <person name="Tallon L."/>
            <person name="Sengamalay N."/>
            <person name="Hazen T.H."/>
            <person name="Rasko D.A."/>
        </authorList>
    </citation>
    <scope>NUCLEOTIDE SEQUENCE [LARGE SCALE GENOMIC DNA]</scope>
    <source>
        <strain evidence="5 6">21072</strain>
    </source>
</reference>
<dbReference type="Gene3D" id="1.10.530.40">
    <property type="match status" value="1"/>
</dbReference>
<dbReference type="InterPro" id="IPR023347">
    <property type="entry name" value="Lysozyme_dom_sf"/>
</dbReference>